<proteinExistence type="predicted"/>
<sequence length="101" mass="10254">MPCVTPYLLAALREDTSPSANDITKVLGSVGIEANNQLDEVTSELKGKSIEEATAWSIGEVASVPAGGTVAVFAPGGLSSPSCCLGPRAAEEKAVGFGLFE</sequence>
<accession>A0AC55D5E8</accession>
<organism evidence="1 2">
    <name type="scientific">Echinops telfairi</name>
    <name type="common">Lesser hedgehog tenrec</name>
    <dbReference type="NCBI Taxonomy" id="9371"/>
    <lineage>
        <taxon>Eukaryota</taxon>
        <taxon>Metazoa</taxon>
        <taxon>Chordata</taxon>
        <taxon>Craniata</taxon>
        <taxon>Vertebrata</taxon>
        <taxon>Euteleostomi</taxon>
        <taxon>Mammalia</taxon>
        <taxon>Eutheria</taxon>
        <taxon>Afrotheria</taxon>
        <taxon>Tenrecidae</taxon>
        <taxon>Tenrecinae</taxon>
        <taxon>Echinops</taxon>
    </lineage>
</organism>
<keyword evidence="1" id="KW-1185">Reference proteome</keyword>
<evidence type="ECO:0000313" key="2">
    <source>
        <dbReference type="RefSeq" id="XP_045146968.1"/>
    </source>
</evidence>
<reference evidence="2" key="1">
    <citation type="submission" date="2025-08" db="UniProtKB">
        <authorList>
            <consortium name="RefSeq"/>
        </authorList>
    </citation>
    <scope>IDENTIFICATION</scope>
</reference>
<evidence type="ECO:0000313" key="1">
    <source>
        <dbReference type="Proteomes" id="UP000694863"/>
    </source>
</evidence>
<gene>
    <name evidence="2" type="primary">LOC101655955</name>
</gene>
<dbReference type="Proteomes" id="UP000694863">
    <property type="component" value="Unplaced"/>
</dbReference>
<dbReference type="RefSeq" id="XP_045146968.1">
    <property type="nucleotide sequence ID" value="XM_045291033.1"/>
</dbReference>
<name>A0AC55D5E8_ECHTE</name>
<protein>
    <submittedName>
        <fullName evidence="2">60S acidic ribosomal protein P2-like</fullName>
    </submittedName>
</protein>